<keyword evidence="1" id="KW-0472">Membrane</keyword>
<protein>
    <submittedName>
        <fullName evidence="2">Uncharacterized protein</fullName>
    </submittedName>
</protein>
<dbReference type="GO" id="GO:0016020">
    <property type="term" value="C:membrane"/>
    <property type="evidence" value="ECO:0007669"/>
    <property type="project" value="InterPro"/>
</dbReference>
<accession>A0A835IDX2</accession>
<organism evidence="2 3">
    <name type="scientific">Coptis chinensis</name>
    <dbReference type="NCBI Taxonomy" id="261450"/>
    <lineage>
        <taxon>Eukaryota</taxon>
        <taxon>Viridiplantae</taxon>
        <taxon>Streptophyta</taxon>
        <taxon>Embryophyta</taxon>
        <taxon>Tracheophyta</taxon>
        <taxon>Spermatophyta</taxon>
        <taxon>Magnoliopsida</taxon>
        <taxon>Ranunculales</taxon>
        <taxon>Ranunculaceae</taxon>
        <taxon>Coptidoideae</taxon>
        <taxon>Coptis</taxon>
    </lineage>
</organism>
<feature type="transmembrane region" description="Helical" evidence="1">
    <location>
        <begin position="246"/>
        <end position="274"/>
    </location>
</feature>
<dbReference type="EMBL" id="JADFTS010000003">
    <property type="protein sequence ID" value="KAF9616200.1"/>
    <property type="molecule type" value="Genomic_DNA"/>
</dbReference>
<name>A0A835IDX2_9MAGN</name>
<dbReference type="InterPro" id="IPR007720">
    <property type="entry name" value="PigQ/GPI1"/>
</dbReference>
<dbReference type="OrthoDB" id="70250at2759"/>
<reference evidence="2 3" key="1">
    <citation type="submission" date="2020-10" db="EMBL/GenBank/DDBJ databases">
        <title>The Coptis chinensis genome and diversification of protoberbering-type alkaloids.</title>
        <authorList>
            <person name="Wang B."/>
            <person name="Shu S."/>
            <person name="Song C."/>
            <person name="Liu Y."/>
        </authorList>
    </citation>
    <scope>NUCLEOTIDE SEQUENCE [LARGE SCALE GENOMIC DNA]</scope>
    <source>
        <strain evidence="2">HL-2020</strain>
        <tissue evidence="2">Leaf</tissue>
    </source>
</reference>
<dbReference type="PANTHER" id="PTHR47555:SF2">
    <property type="entry name" value="N-ACETYLGLUCOSAMINYL TRANSFERASE COMPONENT FAMILY PROTEIN _ GPI1 FAMILY PROTEIN"/>
    <property type="match status" value="1"/>
</dbReference>
<dbReference type="GO" id="GO:0006506">
    <property type="term" value="P:GPI anchor biosynthetic process"/>
    <property type="evidence" value="ECO:0007669"/>
    <property type="project" value="InterPro"/>
</dbReference>
<proteinExistence type="predicted"/>
<evidence type="ECO:0000256" key="1">
    <source>
        <dbReference type="SAM" id="Phobius"/>
    </source>
</evidence>
<dbReference type="Proteomes" id="UP000631114">
    <property type="component" value="Unassembled WGS sequence"/>
</dbReference>
<feature type="transmembrane region" description="Helical" evidence="1">
    <location>
        <begin position="101"/>
        <end position="120"/>
    </location>
</feature>
<keyword evidence="1" id="KW-1133">Transmembrane helix</keyword>
<dbReference type="PANTHER" id="PTHR47555">
    <property type="entry name" value="N-ACETYLGLUCOSAMINYL TRANSFERASE COMPONENT FAMILY PROTEIN / GPI1 FAMILY PROTEIN"/>
    <property type="match status" value="1"/>
</dbReference>
<sequence length="345" mass="39632">MEKWLNCFKTKQHFLSWDIVHWKVISRHHTKVGLEDGPSNECEYISRDLREESHEQLSCGCHKLDGFLEEHRRLAVKSGDWIQLSYQILSCTCKVGHPGHFAALFLASFFTLIYSILQLFHRLLCYGSQASLCAVLEKVFTHTWENIYIRSCRLLYGPICLQDSGFRSQSNVEYAHRAALHRHTMWSSVAVDILLGNAVGFTLLLHIDTACSWVLALPHDITNNWLRSGCVWLMGVPAGFKLNTELAGILGVISLNAIWICLTLWICVAFLFHYRTCLIWYYLRANNTCCSNYRYDYARNFSCINNSSFDLTCILTSDEVFSHHLLFIPLVNNPSLSLCKPQPLL</sequence>
<feature type="transmembrane region" description="Helical" evidence="1">
    <location>
        <begin position="186"/>
        <end position="207"/>
    </location>
</feature>
<dbReference type="AlphaFoldDB" id="A0A835IDX2"/>
<keyword evidence="3" id="KW-1185">Reference proteome</keyword>
<evidence type="ECO:0000313" key="2">
    <source>
        <dbReference type="EMBL" id="KAF9616200.1"/>
    </source>
</evidence>
<comment type="caution">
    <text evidence="2">The sequence shown here is derived from an EMBL/GenBank/DDBJ whole genome shotgun (WGS) entry which is preliminary data.</text>
</comment>
<gene>
    <name evidence="2" type="ORF">IFM89_028976</name>
</gene>
<keyword evidence="1" id="KW-0812">Transmembrane</keyword>
<evidence type="ECO:0000313" key="3">
    <source>
        <dbReference type="Proteomes" id="UP000631114"/>
    </source>
</evidence>
<dbReference type="Pfam" id="PF05024">
    <property type="entry name" value="Gpi1"/>
    <property type="match status" value="1"/>
</dbReference>